<sequence>MRMVLTIKESRHGMWCICSGEAVLYDKLPFARAIRLARGLAREEHASSGCVASVELACSEFTIALAHYAGGVSPRRAAA</sequence>
<evidence type="ECO:0008006" key="3">
    <source>
        <dbReference type="Google" id="ProtNLM"/>
    </source>
</evidence>
<organism evidence="1 2">
    <name type="scientific">Rhodanobacter thiooxydans</name>
    <dbReference type="NCBI Taxonomy" id="416169"/>
    <lineage>
        <taxon>Bacteria</taxon>
        <taxon>Pseudomonadati</taxon>
        <taxon>Pseudomonadota</taxon>
        <taxon>Gammaproteobacteria</taxon>
        <taxon>Lysobacterales</taxon>
        <taxon>Rhodanobacteraceae</taxon>
        <taxon>Rhodanobacter</taxon>
    </lineage>
</organism>
<dbReference type="RefSeq" id="WP_008437937.1">
    <property type="nucleotide sequence ID" value="NZ_LVJS01000045.1"/>
</dbReference>
<accession>A0A154QGJ9</accession>
<dbReference type="Proteomes" id="UP000076131">
    <property type="component" value="Unassembled WGS sequence"/>
</dbReference>
<gene>
    <name evidence="1" type="ORF">RHOFW104T7_13965</name>
</gene>
<protein>
    <recommendedName>
        <fullName evidence="3">DUF2188 domain-containing protein</fullName>
    </recommendedName>
</protein>
<comment type="caution">
    <text evidence="1">The sequence shown here is derived from an EMBL/GenBank/DDBJ whole genome shotgun (WGS) entry which is preliminary data.</text>
</comment>
<name>A0A154QGJ9_9GAMM</name>
<dbReference type="AlphaFoldDB" id="A0A154QGJ9"/>
<dbReference type="EMBL" id="LVJS01000045">
    <property type="protein sequence ID" value="KZC23420.1"/>
    <property type="molecule type" value="Genomic_DNA"/>
</dbReference>
<evidence type="ECO:0000313" key="1">
    <source>
        <dbReference type="EMBL" id="KZC23420.1"/>
    </source>
</evidence>
<keyword evidence="2" id="KW-1185">Reference proteome</keyword>
<evidence type="ECO:0000313" key="2">
    <source>
        <dbReference type="Proteomes" id="UP000076131"/>
    </source>
</evidence>
<reference evidence="1 2" key="1">
    <citation type="journal article" date="2016" name="MBio">
        <title>Lateral Gene Transfer in a Heavy Metal-Contaminated-Groundwater Microbial Community.</title>
        <authorList>
            <person name="Hemme C.L."/>
            <person name="Green S.J."/>
            <person name="Rishishwar L."/>
            <person name="Prakash O."/>
            <person name="Pettenato A."/>
            <person name="Chakraborty R."/>
            <person name="Deutschbauer A.M."/>
            <person name="Van Nostrand J.D."/>
            <person name="Wu L."/>
            <person name="He Z."/>
            <person name="Jordan I.K."/>
            <person name="Hazen T.C."/>
            <person name="Arkin A.P."/>
            <person name="Kostka J.E."/>
            <person name="Zhou J."/>
        </authorList>
    </citation>
    <scope>NUCLEOTIDE SEQUENCE [LARGE SCALE GENOMIC DNA]</scope>
    <source>
        <strain evidence="1 2">FW104-T7</strain>
    </source>
</reference>
<proteinExistence type="predicted"/>